<keyword evidence="8 14" id="KW-0472">Membrane</keyword>
<feature type="transmembrane region" description="Helical" evidence="14">
    <location>
        <begin position="182"/>
        <end position="204"/>
    </location>
</feature>
<dbReference type="PANTHER" id="PTHR14269:SF52">
    <property type="entry name" value="PHOSPHATIDYLGLYCEROPHOSPHATE SYNTHASE-RELATED"/>
    <property type="match status" value="1"/>
</dbReference>
<dbReference type="OrthoDB" id="9796672at2"/>
<keyword evidence="5 14" id="KW-0812">Transmembrane</keyword>
<keyword evidence="9" id="KW-0594">Phospholipid biosynthesis</keyword>
<dbReference type="Proteomes" id="UP000237983">
    <property type="component" value="Unassembled WGS sequence"/>
</dbReference>
<comment type="similarity">
    <text evidence="2 12">Belongs to the CDP-alcohol phosphatidyltransferase class-I family.</text>
</comment>
<keyword evidence="16" id="KW-1185">Reference proteome</keyword>
<keyword evidence="10" id="KW-1208">Phospholipid metabolism</keyword>
<evidence type="ECO:0000256" key="10">
    <source>
        <dbReference type="ARBA" id="ARBA00023264"/>
    </source>
</evidence>
<dbReference type="Pfam" id="PF01066">
    <property type="entry name" value="CDP-OH_P_transf"/>
    <property type="match status" value="1"/>
</dbReference>
<keyword evidence="6 14" id="KW-1133">Transmembrane helix</keyword>
<sequence length="214" mass="22931">MATPTNGQAPTAPSNSFRGRVLSRGTTPASVANIANIITVIRILLAPLFIWMLLADDGEMGPLRWAAAILFIVAIATDSLDGQLARGRNLVTNVGIILDPIADKVLIGGALVTLSILGELWWWVTIVIMVRELGITLFRFAVLSKSVIPASKGGKLKTVVQSVAIALYLVPLATILGDWMLVVNAVVMGVALFLTVYSGIDYLVQARRVNRKTV</sequence>
<feature type="transmembrane region" description="Helical" evidence="14">
    <location>
        <begin position="120"/>
        <end position="138"/>
    </location>
</feature>
<evidence type="ECO:0000256" key="14">
    <source>
        <dbReference type="SAM" id="Phobius"/>
    </source>
</evidence>
<dbReference type="InterPro" id="IPR043130">
    <property type="entry name" value="CDP-OH_PTrfase_TM_dom"/>
</dbReference>
<reference evidence="15 16" key="1">
    <citation type="submission" date="2018-03" db="EMBL/GenBank/DDBJ databases">
        <title>Genomic Encyclopedia of Type Strains, Phase III (KMG-III): the genomes of soil and plant-associated and newly described type strains.</title>
        <authorList>
            <person name="Whitman W."/>
        </authorList>
    </citation>
    <scope>NUCLEOTIDE SEQUENCE [LARGE SCALE GENOMIC DNA]</scope>
    <source>
        <strain evidence="15 16">CGMCC 1.12484</strain>
    </source>
</reference>
<protein>
    <recommendedName>
        <fullName evidence="11">CDP-diacylglycerol--glycerol-3-phosphate 3-phosphatidyltransferase</fullName>
        <ecNumber evidence="11">2.7.8.5</ecNumber>
    </recommendedName>
</protein>
<dbReference type="InterPro" id="IPR004570">
    <property type="entry name" value="Phosphatidylglycerol_P_synth"/>
</dbReference>
<evidence type="ECO:0000256" key="6">
    <source>
        <dbReference type="ARBA" id="ARBA00022989"/>
    </source>
</evidence>
<dbReference type="PROSITE" id="PS00379">
    <property type="entry name" value="CDP_ALCOHOL_P_TRANSF"/>
    <property type="match status" value="1"/>
</dbReference>
<evidence type="ECO:0000256" key="13">
    <source>
        <dbReference type="SAM" id="MobiDB-lite"/>
    </source>
</evidence>
<feature type="transmembrane region" description="Helical" evidence="14">
    <location>
        <begin position="159"/>
        <end position="176"/>
    </location>
</feature>
<dbReference type="InterPro" id="IPR000462">
    <property type="entry name" value="CDP-OH_P_trans"/>
</dbReference>
<feature type="compositionally biased region" description="Polar residues" evidence="13">
    <location>
        <begin position="1"/>
        <end position="17"/>
    </location>
</feature>
<dbReference type="InterPro" id="IPR048254">
    <property type="entry name" value="CDP_ALCOHOL_P_TRANSF_CS"/>
</dbReference>
<dbReference type="EMBL" id="PVTL01000002">
    <property type="protein sequence ID" value="PRY69715.1"/>
    <property type="molecule type" value="Genomic_DNA"/>
</dbReference>
<dbReference type="GO" id="GO:0008444">
    <property type="term" value="F:CDP-diacylglycerol-glycerol-3-phosphate 3-phosphatidyltransferase activity"/>
    <property type="evidence" value="ECO:0007669"/>
    <property type="project" value="UniProtKB-UniRule"/>
</dbReference>
<comment type="caution">
    <text evidence="15">The sequence shown here is derived from an EMBL/GenBank/DDBJ whole genome shotgun (WGS) entry which is preliminary data.</text>
</comment>
<evidence type="ECO:0000313" key="16">
    <source>
        <dbReference type="Proteomes" id="UP000237983"/>
    </source>
</evidence>
<dbReference type="GO" id="GO:0016020">
    <property type="term" value="C:membrane"/>
    <property type="evidence" value="ECO:0007669"/>
    <property type="project" value="UniProtKB-SubCell"/>
</dbReference>
<evidence type="ECO:0000256" key="12">
    <source>
        <dbReference type="RuleBase" id="RU003750"/>
    </source>
</evidence>
<keyword evidence="3" id="KW-0444">Lipid biosynthesis</keyword>
<evidence type="ECO:0000256" key="5">
    <source>
        <dbReference type="ARBA" id="ARBA00022692"/>
    </source>
</evidence>
<evidence type="ECO:0000256" key="9">
    <source>
        <dbReference type="ARBA" id="ARBA00023209"/>
    </source>
</evidence>
<name>A0A2T0VHR6_9MICO</name>
<gene>
    <name evidence="15" type="ORF">B0I08_102392</name>
</gene>
<dbReference type="RefSeq" id="WP_106210702.1">
    <property type="nucleotide sequence ID" value="NZ_PVTL01000002.1"/>
</dbReference>
<comment type="subcellular location">
    <subcellularLocation>
        <location evidence="1">Membrane</location>
        <topology evidence="1">Multi-pass membrane protein</topology>
    </subcellularLocation>
</comment>
<accession>A0A2T0VHR6</accession>
<evidence type="ECO:0000256" key="7">
    <source>
        <dbReference type="ARBA" id="ARBA00023098"/>
    </source>
</evidence>
<evidence type="ECO:0000256" key="4">
    <source>
        <dbReference type="ARBA" id="ARBA00022679"/>
    </source>
</evidence>
<dbReference type="EC" id="2.7.8.5" evidence="11"/>
<evidence type="ECO:0000256" key="1">
    <source>
        <dbReference type="ARBA" id="ARBA00004141"/>
    </source>
</evidence>
<dbReference type="AlphaFoldDB" id="A0A2T0VHR6"/>
<evidence type="ECO:0000256" key="2">
    <source>
        <dbReference type="ARBA" id="ARBA00010441"/>
    </source>
</evidence>
<proteinExistence type="inferred from homology"/>
<dbReference type="UniPathway" id="UPA00085"/>
<evidence type="ECO:0000313" key="15">
    <source>
        <dbReference type="EMBL" id="PRY69715.1"/>
    </source>
</evidence>
<dbReference type="PIRSF" id="PIRSF000847">
    <property type="entry name" value="Phos_ph_gly_syn"/>
    <property type="match status" value="1"/>
</dbReference>
<dbReference type="InterPro" id="IPR050324">
    <property type="entry name" value="CDP-alcohol_PTase-I"/>
</dbReference>
<evidence type="ECO:0000256" key="3">
    <source>
        <dbReference type="ARBA" id="ARBA00022516"/>
    </source>
</evidence>
<dbReference type="Gene3D" id="1.20.120.1760">
    <property type="match status" value="1"/>
</dbReference>
<feature type="region of interest" description="Disordered" evidence="13">
    <location>
        <begin position="1"/>
        <end position="20"/>
    </location>
</feature>
<evidence type="ECO:0000256" key="11">
    <source>
        <dbReference type="NCBIfam" id="TIGR00560"/>
    </source>
</evidence>
<dbReference type="PANTHER" id="PTHR14269">
    <property type="entry name" value="CDP-DIACYLGLYCEROL--GLYCEROL-3-PHOSPHATE 3-PHOSPHATIDYLTRANSFERASE-RELATED"/>
    <property type="match status" value="1"/>
</dbReference>
<organism evidence="15 16">
    <name type="scientific">Glaciihabitans tibetensis</name>
    <dbReference type="NCBI Taxonomy" id="1266600"/>
    <lineage>
        <taxon>Bacteria</taxon>
        <taxon>Bacillati</taxon>
        <taxon>Actinomycetota</taxon>
        <taxon>Actinomycetes</taxon>
        <taxon>Micrococcales</taxon>
        <taxon>Microbacteriaceae</taxon>
        <taxon>Glaciihabitans</taxon>
    </lineage>
</organism>
<keyword evidence="7" id="KW-0443">Lipid metabolism</keyword>
<keyword evidence="4 12" id="KW-0808">Transferase</keyword>
<dbReference type="NCBIfam" id="TIGR00560">
    <property type="entry name" value="pgsA"/>
    <property type="match status" value="1"/>
</dbReference>
<feature type="transmembrane region" description="Helical" evidence="14">
    <location>
        <begin position="34"/>
        <end position="55"/>
    </location>
</feature>
<evidence type="ECO:0000256" key="8">
    <source>
        <dbReference type="ARBA" id="ARBA00023136"/>
    </source>
</evidence>
<feature type="transmembrane region" description="Helical" evidence="14">
    <location>
        <begin position="62"/>
        <end position="80"/>
    </location>
</feature>
<dbReference type="GO" id="GO:0046474">
    <property type="term" value="P:glycerophospholipid biosynthetic process"/>
    <property type="evidence" value="ECO:0007669"/>
    <property type="project" value="TreeGrafter"/>
</dbReference>